<keyword evidence="3" id="KW-1185">Reference proteome</keyword>
<dbReference type="Proteomes" id="UP001231518">
    <property type="component" value="Unassembled WGS sequence"/>
</dbReference>
<accession>A0AAD8DK06</accession>
<dbReference type="PANTHER" id="PTHR47510:SF9">
    <property type="entry name" value="ENDONUCLEASE_EXONUCLEASE_PHOSPHATASE DOMAIN-CONTAINING PROTEIN"/>
    <property type="match status" value="1"/>
</dbReference>
<feature type="compositionally biased region" description="Basic and acidic residues" evidence="1">
    <location>
        <begin position="1"/>
        <end position="14"/>
    </location>
</feature>
<evidence type="ECO:0000313" key="2">
    <source>
        <dbReference type="EMBL" id="KAJ8703602.1"/>
    </source>
</evidence>
<comment type="caution">
    <text evidence="2">The sequence shown here is derived from an EMBL/GenBank/DDBJ whole genome shotgun (WGS) entry which is preliminary data.</text>
</comment>
<evidence type="ECO:0000256" key="1">
    <source>
        <dbReference type="SAM" id="MobiDB-lite"/>
    </source>
</evidence>
<feature type="compositionally biased region" description="Basic and acidic residues" evidence="1">
    <location>
        <begin position="27"/>
        <end position="37"/>
    </location>
</feature>
<feature type="region of interest" description="Disordered" evidence="1">
    <location>
        <begin position="1"/>
        <end position="37"/>
    </location>
</feature>
<dbReference type="Gene3D" id="3.60.10.10">
    <property type="entry name" value="Endonuclease/exonuclease/phosphatase"/>
    <property type="match status" value="1"/>
</dbReference>
<reference evidence="2" key="1">
    <citation type="submission" date="2023-03" db="EMBL/GenBank/DDBJ databases">
        <title>Chromosome-level genomes of two armyworms, Mythimna separata and Mythimna loreyi, provide insights into the biosynthesis and reception of sex pheromones.</title>
        <authorList>
            <person name="Zhao H."/>
        </authorList>
    </citation>
    <scope>NUCLEOTIDE SEQUENCE</scope>
    <source>
        <strain evidence="2">BeijingLab</strain>
        <tissue evidence="2">Pupa</tissue>
    </source>
</reference>
<name>A0AAD8DK06_MYTSE</name>
<dbReference type="AlphaFoldDB" id="A0AAD8DK06"/>
<gene>
    <name evidence="2" type="ORF">PYW07_017526</name>
</gene>
<dbReference type="PANTHER" id="PTHR47510">
    <property type="entry name" value="REVERSE TRANSCRIPTASE DOMAIN-CONTAINING PROTEIN"/>
    <property type="match status" value="1"/>
</dbReference>
<proteinExistence type="predicted"/>
<dbReference type="InterPro" id="IPR036691">
    <property type="entry name" value="Endo/exonu/phosph_ase_sf"/>
</dbReference>
<evidence type="ECO:0008006" key="4">
    <source>
        <dbReference type="Google" id="ProtNLM"/>
    </source>
</evidence>
<organism evidence="2 3">
    <name type="scientific">Mythimna separata</name>
    <name type="common">Oriental armyworm</name>
    <name type="synonym">Pseudaletia separata</name>
    <dbReference type="NCBI Taxonomy" id="271217"/>
    <lineage>
        <taxon>Eukaryota</taxon>
        <taxon>Metazoa</taxon>
        <taxon>Ecdysozoa</taxon>
        <taxon>Arthropoda</taxon>
        <taxon>Hexapoda</taxon>
        <taxon>Insecta</taxon>
        <taxon>Pterygota</taxon>
        <taxon>Neoptera</taxon>
        <taxon>Endopterygota</taxon>
        <taxon>Lepidoptera</taxon>
        <taxon>Glossata</taxon>
        <taxon>Ditrysia</taxon>
        <taxon>Noctuoidea</taxon>
        <taxon>Noctuidae</taxon>
        <taxon>Noctuinae</taxon>
        <taxon>Hadenini</taxon>
        <taxon>Mythimna</taxon>
    </lineage>
</organism>
<dbReference type="EMBL" id="JARGEI010000034">
    <property type="protein sequence ID" value="KAJ8703602.1"/>
    <property type="molecule type" value="Genomic_DNA"/>
</dbReference>
<dbReference type="SUPFAM" id="SSF56219">
    <property type="entry name" value="DNase I-like"/>
    <property type="match status" value="1"/>
</dbReference>
<protein>
    <recommendedName>
        <fullName evidence="4">Endonuclease/exonuclease/phosphatase domain-containing protein</fullName>
    </recommendedName>
</protein>
<evidence type="ECO:0000313" key="3">
    <source>
        <dbReference type="Proteomes" id="UP001231518"/>
    </source>
</evidence>
<sequence>MGPPDGKRKKDPLKIPENLHLSKKKRDTPSVDRKQVDPTEDRFLFDQPIEKTYEKERRTCGYNGFVYEIKLAGVIHLNLKQNDKVDNFLLATNIPAAHPFDDICFKISWKDVDRKPTVVFIQAKLKINQRKPEIKLGDIFKGYKDIQNKFNDGDGLFKGKFDECECYFILYTNKDFSFQTVPVTDRNYCPELNDIITVADGKVSRLNNAEKKKVTVEWGENDNLMWERFLNSLLLFTGQANEEDVEAFLKERIACHLPPSNRFPVNKEAATALYIRQFEEWWKQLDKNVPFPTLWTLVDTGLDEIIYACVYHSHNGVQETSGRTQHLSEAADAAQQRYPSAQLVLWGDFNAHAGREMRKLAIALDLNQLVQGATRVPDVDSHTANCLDLLLTTDPDRYSVSICSPIGSSDHCLVKSVSVYSPPDPSPRGTRRVWRYKSADWDGLWSFFASLRRPTCFSSEDASSYADAVADVLRRGMEYYIPFCDVAMSDQARPWFGTECDRADALIHAAYRAWSDARICKASDVAQKNKAFNRAAKSCKKVLRRSFGPWQSQLNRSSAVPYSHHC</sequence>